<dbReference type="NCBIfam" id="TIGR01353">
    <property type="entry name" value="dGTP_triPase"/>
    <property type="match status" value="1"/>
</dbReference>
<reference evidence="5 6" key="1">
    <citation type="submission" date="2019-03" db="EMBL/GenBank/DDBJ databases">
        <title>Genomic Encyclopedia of Type Strains, Phase IV (KMG-IV): sequencing the most valuable type-strain genomes for metagenomic binning, comparative biology and taxonomic classification.</title>
        <authorList>
            <person name="Goeker M."/>
        </authorList>
    </citation>
    <scope>NUCLEOTIDE SEQUENCE [LARGE SCALE GENOMIC DNA]</scope>
    <source>
        <strain evidence="5 6">DSM 22958</strain>
    </source>
</reference>
<dbReference type="NCBIfam" id="NF002326">
    <property type="entry name" value="PRK01286.1-1"/>
    <property type="match status" value="1"/>
</dbReference>
<accession>A0A4R2GW65</accession>
<feature type="region of interest" description="Disordered" evidence="3">
    <location>
        <begin position="58"/>
        <end position="77"/>
    </location>
</feature>
<dbReference type="InterPro" id="IPR051094">
    <property type="entry name" value="Diverse_Catalytic_Enzymes"/>
</dbReference>
<comment type="caution">
    <text evidence="5">The sequence shown here is derived from an EMBL/GenBank/DDBJ whole genome shotgun (WGS) entry which is preliminary data.</text>
</comment>
<dbReference type="PANTHER" id="PTHR35795:SF1">
    <property type="entry name" value="BIS(5'-NUCLEOSYL)-TETRAPHOSPHATASE, SYMMETRICAL"/>
    <property type="match status" value="1"/>
</dbReference>
<gene>
    <name evidence="5" type="ORF">EV666_102248</name>
</gene>
<evidence type="ECO:0000256" key="2">
    <source>
        <dbReference type="HAMAP-Rule" id="MF_01212"/>
    </source>
</evidence>
<dbReference type="InterPro" id="IPR023023">
    <property type="entry name" value="dNTPase_2"/>
</dbReference>
<evidence type="ECO:0000256" key="3">
    <source>
        <dbReference type="SAM" id="MobiDB-lite"/>
    </source>
</evidence>
<dbReference type="InterPro" id="IPR006674">
    <property type="entry name" value="HD_domain"/>
</dbReference>
<organism evidence="5 6">
    <name type="scientific">Camelimonas lactis</name>
    <dbReference type="NCBI Taxonomy" id="659006"/>
    <lineage>
        <taxon>Bacteria</taxon>
        <taxon>Pseudomonadati</taxon>
        <taxon>Pseudomonadota</taxon>
        <taxon>Alphaproteobacteria</taxon>
        <taxon>Hyphomicrobiales</taxon>
        <taxon>Chelatococcaceae</taxon>
        <taxon>Camelimonas</taxon>
    </lineage>
</organism>
<feature type="compositionally biased region" description="Basic and acidic residues" evidence="3">
    <location>
        <begin position="63"/>
        <end position="77"/>
    </location>
</feature>
<proteinExistence type="inferred from homology"/>
<dbReference type="SMART" id="SM00471">
    <property type="entry name" value="HDc"/>
    <property type="match status" value="1"/>
</dbReference>
<dbReference type="CDD" id="cd00077">
    <property type="entry name" value="HDc"/>
    <property type="match status" value="1"/>
</dbReference>
<dbReference type="Pfam" id="PF01966">
    <property type="entry name" value="HD"/>
    <property type="match status" value="1"/>
</dbReference>
<evidence type="ECO:0000256" key="1">
    <source>
        <dbReference type="ARBA" id="ARBA00022801"/>
    </source>
</evidence>
<keyword evidence="1 2" id="KW-0378">Hydrolase</keyword>
<protein>
    <recommendedName>
        <fullName evidence="2">Deoxyguanosinetriphosphate triphosphohydrolase-like protein</fullName>
    </recommendedName>
</protein>
<dbReference type="InterPro" id="IPR026875">
    <property type="entry name" value="PHydrolase_assoc_dom"/>
</dbReference>
<dbReference type="PROSITE" id="PS51831">
    <property type="entry name" value="HD"/>
    <property type="match status" value="1"/>
</dbReference>
<evidence type="ECO:0000259" key="4">
    <source>
        <dbReference type="PROSITE" id="PS51831"/>
    </source>
</evidence>
<dbReference type="PANTHER" id="PTHR35795">
    <property type="entry name" value="SLR1885 PROTEIN"/>
    <property type="match status" value="1"/>
</dbReference>
<evidence type="ECO:0000313" key="6">
    <source>
        <dbReference type="Proteomes" id="UP000294881"/>
    </source>
</evidence>
<dbReference type="InterPro" id="IPR003607">
    <property type="entry name" value="HD/PDEase_dom"/>
</dbReference>
<dbReference type="Gene3D" id="1.10.3210.10">
    <property type="entry name" value="Hypothetical protein af1432"/>
    <property type="match status" value="1"/>
</dbReference>
<comment type="similarity">
    <text evidence="2">Belongs to the dGTPase family. Type 2 subfamily.</text>
</comment>
<dbReference type="SUPFAM" id="SSF109604">
    <property type="entry name" value="HD-domain/PDEase-like"/>
    <property type="match status" value="1"/>
</dbReference>
<name>A0A4R2GW65_9HYPH</name>
<dbReference type="AlphaFoldDB" id="A0A4R2GW65"/>
<dbReference type="NCBIfam" id="NF002328">
    <property type="entry name" value="PRK01286.1-3"/>
    <property type="match status" value="1"/>
</dbReference>
<feature type="domain" description="HD" evidence="4">
    <location>
        <begin position="109"/>
        <end position="257"/>
    </location>
</feature>
<evidence type="ECO:0000313" key="5">
    <source>
        <dbReference type="EMBL" id="TCO15270.1"/>
    </source>
</evidence>
<dbReference type="InterPro" id="IPR006261">
    <property type="entry name" value="dGTPase"/>
</dbReference>
<dbReference type="Pfam" id="PF13286">
    <property type="entry name" value="HD_assoc"/>
    <property type="match status" value="1"/>
</dbReference>
<dbReference type="HAMAP" id="MF_01212">
    <property type="entry name" value="dGTPase_type2"/>
    <property type="match status" value="1"/>
</dbReference>
<dbReference type="GO" id="GO:0016793">
    <property type="term" value="F:triphosphoric monoester hydrolase activity"/>
    <property type="evidence" value="ECO:0007669"/>
    <property type="project" value="InterPro"/>
</dbReference>
<dbReference type="Proteomes" id="UP000294881">
    <property type="component" value="Unassembled WGS sequence"/>
</dbReference>
<sequence>MDRMEAMARPGRFRTGGLARTPSEAVIVAAEQFGGSWMTHLRLHGERWTAAWACDPGQSRGRRWPDDDSPTRSPFQRDRDRIIHATAFRRLKHKTQVFVQHEGDHYRTRLTHTIEVSQIARAIARCLGLDEDLAEAIALAHDLGHTPFGHAGEDALEACARAIGGFDHNAQALRVVTRLERRYAAWDGLNLTWETLEGLVKHNGPLLDARGRPTARYASRGVPGAILEYNASHDLWLHTQASAEAQCAAIADDIAYNAHDLDDGWRAGLFTAEDVRKAPFLAGILNEVEQLWPDLDLARTIHEVVRRVITRFVEDVIAESDRRITALAPATADDIRFAPEPVIAFSERLAAADRDMKQFLFPHMYRHKRLMRLREGADAIVRDLYARFLAAPELLPAEWRRDLNGEAGEDMRLQRRVADYIAGMTDSYALARHRALFPHTPDVTARPDTWADGSDSPGN</sequence>
<keyword evidence="6" id="KW-1185">Reference proteome</keyword>
<dbReference type="EMBL" id="SLWL01000002">
    <property type="protein sequence ID" value="TCO15270.1"/>
    <property type="molecule type" value="Genomic_DNA"/>
</dbReference>